<feature type="compositionally biased region" description="Basic and acidic residues" evidence="1">
    <location>
        <begin position="203"/>
        <end position="213"/>
    </location>
</feature>
<protein>
    <submittedName>
        <fullName evidence="2">Uncharacterized protein</fullName>
    </submittedName>
</protein>
<name>A0A7W7CIY4_9PSEU</name>
<feature type="compositionally biased region" description="Low complexity" evidence="1">
    <location>
        <begin position="40"/>
        <end position="69"/>
    </location>
</feature>
<feature type="region of interest" description="Disordered" evidence="1">
    <location>
        <begin position="16"/>
        <end position="111"/>
    </location>
</feature>
<dbReference type="RefSeq" id="WP_185009122.1">
    <property type="nucleotide sequence ID" value="NZ_JACHMH010000001.1"/>
</dbReference>
<accession>A0A7W7CIY4</accession>
<evidence type="ECO:0000313" key="3">
    <source>
        <dbReference type="Proteomes" id="UP000533598"/>
    </source>
</evidence>
<dbReference type="Proteomes" id="UP000533598">
    <property type="component" value="Unassembled WGS sequence"/>
</dbReference>
<organism evidence="2 3">
    <name type="scientific">Crossiella cryophila</name>
    <dbReference type="NCBI Taxonomy" id="43355"/>
    <lineage>
        <taxon>Bacteria</taxon>
        <taxon>Bacillati</taxon>
        <taxon>Actinomycetota</taxon>
        <taxon>Actinomycetes</taxon>
        <taxon>Pseudonocardiales</taxon>
        <taxon>Pseudonocardiaceae</taxon>
        <taxon>Crossiella</taxon>
    </lineage>
</organism>
<dbReference type="AlphaFoldDB" id="A0A7W7CIY4"/>
<gene>
    <name evidence="2" type="ORF">HNR67_008208</name>
</gene>
<sequence>MTEPDFLDRLLARCLPGAGLPTDATPVRPRLNQLFETSVPAAAEPDSAEAPRATTPAVAGPGSPAAAPRAVPPPAAAPAAEPAPVHSPTAGPPVTASTWAEPVSTPALLPVRTVVEPVRQEIRSVNETITERRIPVTAAPPHGPADVESPAASVGPAAPPRPGPRPQAAVTPRRRRGPEPAPPAVTVSIGRLEVTATAPDPVARQRDRSRRAEPGLGLAEYLGGDR</sequence>
<evidence type="ECO:0000313" key="2">
    <source>
        <dbReference type="EMBL" id="MBB4682090.1"/>
    </source>
</evidence>
<comment type="caution">
    <text evidence="2">The sequence shown here is derived from an EMBL/GenBank/DDBJ whole genome shotgun (WGS) entry which is preliminary data.</text>
</comment>
<feature type="region of interest" description="Disordered" evidence="1">
    <location>
        <begin position="132"/>
        <end position="226"/>
    </location>
</feature>
<keyword evidence="3" id="KW-1185">Reference proteome</keyword>
<proteinExistence type="predicted"/>
<dbReference type="EMBL" id="JACHMH010000001">
    <property type="protein sequence ID" value="MBB4682090.1"/>
    <property type="molecule type" value="Genomic_DNA"/>
</dbReference>
<reference evidence="2 3" key="1">
    <citation type="submission" date="2020-08" db="EMBL/GenBank/DDBJ databases">
        <title>Sequencing the genomes of 1000 actinobacteria strains.</title>
        <authorList>
            <person name="Klenk H.-P."/>
        </authorList>
    </citation>
    <scope>NUCLEOTIDE SEQUENCE [LARGE SCALE GENOMIC DNA]</scope>
    <source>
        <strain evidence="2 3">DSM 44230</strain>
    </source>
</reference>
<evidence type="ECO:0000256" key="1">
    <source>
        <dbReference type="SAM" id="MobiDB-lite"/>
    </source>
</evidence>